<accession>A0AAI9ZN34</accession>
<dbReference type="Proteomes" id="UP001243989">
    <property type="component" value="Unassembled WGS sequence"/>
</dbReference>
<keyword evidence="2" id="KW-1185">Reference proteome</keyword>
<dbReference type="GeneID" id="85475492"/>
<evidence type="ECO:0000313" key="1">
    <source>
        <dbReference type="EMBL" id="KAK1635015.1"/>
    </source>
</evidence>
<sequence length="278" mass="31358">MLSDVVFSAETSLKPAAILYQAANLVEELSVSFDRTPVNRWISIPSILLEKDPPTQGNNDCRSTSIDLEKPMPLGSWFLSFDSRMKASVKSYKSCLECQNGTRYSTSEQALQHRALCHSDQHCRLEFERRCPNDSTEWVMLTAGVKISSLFEKLRKGWSTRDRIDCWMLDVLHKSEHLLVVFRCSAFLDISSNFSSITAQASQSNTTSSRLWGSMWTPDLLGAFEKQVEALDSSSCTIQSDGAVYSHRDDAVFEGEQFWDDLGINVASYDILVIKNLK</sequence>
<comment type="caution">
    <text evidence="1">The sequence shown here is derived from an EMBL/GenBank/DDBJ whole genome shotgun (WGS) entry which is preliminary data.</text>
</comment>
<dbReference type="RefSeq" id="XP_060443622.1">
    <property type="nucleotide sequence ID" value="XM_060590630.1"/>
</dbReference>
<dbReference type="AlphaFoldDB" id="A0AAI9ZN34"/>
<name>A0AAI9ZN34_9PEZI</name>
<dbReference type="EMBL" id="JAHMHQ010000013">
    <property type="protein sequence ID" value="KAK1635015.1"/>
    <property type="molecule type" value="Genomic_DNA"/>
</dbReference>
<gene>
    <name evidence="1" type="ORF">BDP81DRAFT_430665</name>
</gene>
<reference evidence="1" key="1">
    <citation type="submission" date="2021-06" db="EMBL/GenBank/DDBJ databases">
        <title>Comparative genomics, transcriptomics and evolutionary studies reveal genomic signatures of adaptation to plant cell wall in hemibiotrophic fungi.</title>
        <authorList>
            <consortium name="DOE Joint Genome Institute"/>
            <person name="Baroncelli R."/>
            <person name="Diaz J.F."/>
            <person name="Benocci T."/>
            <person name="Peng M."/>
            <person name="Battaglia E."/>
            <person name="Haridas S."/>
            <person name="Andreopoulos W."/>
            <person name="Labutti K."/>
            <person name="Pangilinan J."/>
            <person name="Floch G.L."/>
            <person name="Makela M.R."/>
            <person name="Henrissat B."/>
            <person name="Grigoriev I.V."/>
            <person name="Crouch J.A."/>
            <person name="De Vries R.P."/>
            <person name="Sukno S.A."/>
            <person name="Thon M.R."/>
        </authorList>
    </citation>
    <scope>NUCLEOTIDE SEQUENCE</scope>
    <source>
        <strain evidence="1">CBS 102054</strain>
    </source>
</reference>
<evidence type="ECO:0000313" key="2">
    <source>
        <dbReference type="Proteomes" id="UP001243989"/>
    </source>
</evidence>
<proteinExistence type="predicted"/>
<organism evidence="1 2">
    <name type="scientific">Colletotrichum phormii</name>
    <dbReference type="NCBI Taxonomy" id="359342"/>
    <lineage>
        <taxon>Eukaryota</taxon>
        <taxon>Fungi</taxon>
        <taxon>Dikarya</taxon>
        <taxon>Ascomycota</taxon>
        <taxon>Pezizomycotina</taxon>
        <taxon>Sordariomycetes</taxon>
        <taxon>Hypocreomycetidae</taxon>
        <taxon>Glomerellales</taxon>
        <taxon>Glomerellaceae</taxon>
        <taxon>Colletotrichum</taxon>
        <taxon>Colletotrichum acutatum species complex</taxon>
    </lineage>
</organism>
<protein>
    <submittedName>
        <fullName evidence="1">Uncharacterized protein</fullName>
    </submittedName>
</protein>